<dbReference type="Proteomes" id="UP001287286">
    <property type="component" value="Unassembled WGS sequence"/>
</dbReference>
<keyword evidence="3" id="KW-0812">Transmembrane</keyword>
<proteinExistence type="inferred from homology"/>
<keyword evidence="4" id="KW-1133">Transmembrane helix</keyword>
<accession>A0ABR0CEH7</accession>
<dbReference type="PANTHER" id="PTHR11266:SF113">
    <property type="entry name" value="MEMBRANE PROTEIN, MPV17_PMP22 FAMILY, PUTATIVE (AFU_ORTHOLOGUE AFUA_1G13840)-RELATED"/>
    <property type="match status" value="1"/>
</dbReference>
<feature type="compositionally biased region" description="Pro residues" evidence="6">
    <location>
        <begin position="240"/>
        <end position="249"/>
    </location>
</feature>
<evidence type="ECO:0000313" key="8">
    <source>
        <dbReference type="Proteomes" id="UP001287286"/>
    </source>
</evidence>
<feature type="compositionally biased region" description="Low complexity" evidence="6">
    <location>
        <begin position="222"/>
        <end position="239"/>
    </location>
</feature>
<gene>
    <name evidence="7" type="ORF">Purlil1_1619</name>
</gene>
<dbReference type="PANTHER" id="PTHR11266">
    <property type="entry name" value="PEROXISOMAL MEMBRANE PROTEIN 2, PXMP2 MPV17"/>
    <property type="match status" value="1"/>
</dbReference>
<dbReference type="InterPro" id="IPR007248">
    <property type="entry name" value="Mpv17_PMP22"/>
</dbReference>
<evidence type="ECO:0000256" key="5">
    <source>
        <dbReference type="ARBA" id="ARBA00023136"/>
    </source>
</evidence>
<dbReference type="Pfam" id="PF04117">
    <property type="entry name" value="Mpv17_PMP22"/>
    <property type="match status" value="1"/>
</dbReference>
<evidence type="ECO:0000256" key="3">
    <source>
        <dbReference type="ARBA" id="ARBA00022692"/>
    </source>
</evidence>
<evidence type="ECO:0000256" key="2">
    <source>
        <dbReference type="ARBA" id="ARBA00006824"/>
    </source>
</evidence>
<evidence type="ECO:0000256" key="6">
    <source>
        <dbReference type="SAM" id="MobiDB-lite"/>
    </source>
</evidence>
<feature type="region of interest" description="Disordered" evidence="6">
    <location>
        <begin position="63"/>
        <end position="184"/>
    </location>
</feature>
<evidence type="ECO:0008006" key="9">
    <source>
        <dbReference type="Google" id="ProtNLM"/>
    </source>
</evidence>
<evidence type="ECO:0000256" key="1">
    <source>
        <dbReference type="ARBA" id="ARBA00004141"/>
    </source>
</evidence>
<comment type="caution">
    <text evidence="7">The sequence shown here is derived from an EMBL/GenBank/DDBJ whole genome shotgun (WGS) entry which is preliminary data.</text>
</comment>
<evidence type="ECO:0000313" key="7">
    <source>
        <dbReference type="EMBL" id="KAK4094128.1"/>
    </source>
</evidence>
<feature type="compositionally biased region" description="Basic and acidic residues" evidence="6">
    <location>
        <begin position="37"/>
        <end position="50"/>
    </location>
</feature>
<feature type="region of interest" description="Disordered" evidence="6">
    <location>
        <begin position="219"/>
        <end position="262"/>
    </location>
</feature>
<organism evidence="7 8">
    <name type="scientific">Purpureocillium lilacinum</name>
    <name type="common">Paecilomyces lilacinus</name>
    <dbReference type="NCBI Taxonomy" id="33203"/>
    <lineage>
        <taxon>Eukaryota</taxon>
        <taxon>Fungi</taxon>
        <taxon>Dikarya</taxon>
        <taxon>Ascomycota</taxon>
        <taxon>Pezizomycotina</taxon>
        <taxon>Sordariomycetes</taxon>
        <taxon>Hypocreomycetidae</taxon>
        <taxon>Hypocreales</taxon>
        <taxon>Ophiocordycipitaceae</taxon>
        <taxon>Purpureocillium</taxon>
    </lineage>
</organism>
<comment type="subcellular location">
    <subcellularLocation>
        <location evidence="1">Membrane</location>
        <topology evidence="1">Multi-pass membrane protein</topology>
    </subcellularLocation>
</comment>
<feature type="compositionally biased region" description="Low complexity" evidence="6">
    <location>
        <begin position="251"/>
        <end position="262"/>
    </location>
</feature>
<keyword evidence="8" id="KW-1185">Reference proteome</keyword>
<feature type="compositionally biased region" description="Pro residues" evidence="6">
    <location>
        <begin position="141"/>
        <end position="156"/>
    </location>
</feature>
<feature type="compositionally biased region" description="Polar residues" evidence="6">
    <location>
        <begin position="81"/>
        <end position="97"/>
    </location>
</feature>
<dbReference type="EMBL" id="JAWRVI010000004">
    <property type="protein sequence ID" value="KAK4094128.1"/>
    <property type="molecule type" value="Genomic_DNA"/>
</dbReference>
<feature type="compositionally biased region" description="Polar residues" evidence="6">
    <location>
        <begin position="109"/>
        <end position="119"/>
    </location>
</feature>
<comment type="similarity">
    <text evidence="2">Belongs to the peroxisomal membrane protein PXMP2/4 family.</text>
</comment>
<name>A0ABR0CEH7_PURLI</name>
<protein>
    <recommendedName>
        <fullName evidence="9">Mpv17/PMP22 family protein</fullName>
    </recommendedName>
</protein>
<evidence type="ECO:0000256" key="4">
    <source>
        <dbReference type="ARBA" id="ARBA00022989"/>
    </source>
</evidence>
<sequence length="501" mass="53505">MMHALERRDGRRIEHTTWTDFTARIKRNASTKAHPAGRLERRHDERGERGLDMSKTMIRELTRQQGCGNSEYGHEDVTSRIPKSTSSTAWARSQSPIRRNKSRCPESILHQSGTRSRQQYLAPGAQHPNLRFSVPGKEMPSPSPGAPAHPAAPAPGPLELGGDIVEGGPPLRGAARLGDDAQTPQRQNELAMSPLPLVRAAAARAPIRVALRPRTLQFRMQTSSVSSSSSSSTAAAAKAPTPPPVPGPGSGPASAPTAAAKPIPTASATAAATGTTASSAATTTAGSAAAKATTPPLWRRLGLVTRAVDGYANSQRKRPYTTQLIGAFVIYLLADLSAQRIGGREHDPVRTGRTVLIGLVAAIPHFKWFVFLSRNFNYASRTGSIATKVLVNQAVFAPTFNTYFFGAQALLSGEDLAATGQRLRDTLPPSLVNSFKVWPATMAVAFAFLPFEFRAIFSGCVAVGWQTYLSYLNRQAELKEHARALTTVADGQGPVAEVAIA</sequence>
<feature type="region of interest" description="Disordered" evidence="6">
    <location>
        <begin position="27"/>
        <end position="50"/>
    </location>
</feature>
<keyword evidence="5" id="KW-0472">Membrane</keyword>
<reference evidence="7 8" key="1">
    <citation type="journal article" date="2024" name="Microbiol. Resour. Announc.">
        <title>Genome annotations for the ascomycete fungi Trichoderma harzianum, Trichoderma aggressivum, and Purpureocillium lilacinum.</title>
        <authorList>
            <person name="Beijen E.P.W."/>
            <person name="Ohm R.A."/>
        </authorList>
    </citation>
    <scope>NUCLEOTIDE SEQUENCE [LARGE SCALE GENOMIC DNA]</scope>
    <source>
        <strain evidence="7 8">CBS 150709</strain>
    </source>
</reference>